<accession>A0A7V8FUE1</accession>
<evidence type="ECO:0008006" key="4">
    <source>
        <dbReference type="Google" id="ProtNLM"/>
    </source>
</evidence>
<evidence type="ECO:0000313" key="3">
    <source>
        <dbReference type="Proteomes" id="UP000462435"/>
    </source>
</evidence>
<gene>
    <name evidence="2" type="ORF">GAK35_03377</name>
</gene>
<evidence type="ECO:0000256" key="1">
    <source>
        <dbReference type="SAM" id="MobiDB-lite"/>
    </source>
</evidence>
<evidence type="ECO:0000313" key="2">
    <source>
        <dbReference type="EMBL" id="KAF1041323.1"/>
    </source>
</evidence>
<organism evidence="2 3">
    <name type="scientific">Herbaspirillum frisingense</name>
    <dbReference type="NCBI Taxonomy" id="92645"/>
    <lineage>
        <taxon>Bacteria</taxon>
        <taxon>Pseudomonadati</taxon>
        <taxon>Pseudomonadota</taxon>
        <taxon>Betaproteobacteria</taxon>
        <taxon>Burkholderiales</taxon>
        <taxon>Oxalobacteraceae</taxon>
        <taxon>Herbaspirillum</taxon>
    </lineage>
</organism>
<feature type="region of interest" description="Disordered" evidence="1">
    <location>
        <begin position="1"/>
        <end position="20"/>
    </location>
</feature>
<proteinExistence type="predicted"/>
<comment type="caution">
    <text evidence="2">The sequence shown here is derived from an EMBL/GenBank/DDBJ whole genome shotgun (WGS) entry which is preliminary data.</text>
</comment>
<name>A0A7V8FUE1_9BURK</name>
<dbReference type="Proteomes" id="UP000462435">
    <property type="component" value="Unassembled WGS sequence"/>
</dbReference>
<protein>
    <recommendedName>
        <fullName evidence="4">Phage GP46 family protein</fullName>
    </recommendedName>
</protein>
<sequence length="127" mass="14502">MPISARAENPGMDSRLDPSTGDYDRTRIADLSNAIYLRLTTPLGTYWADKTLGSKFHLLKRAKDLPRIKKLAQQYAQEALQPLIDTKRADKIDVVVEWAHDGHLRVYGQVYQYDVLLTPFSHFVKVS</sequence>
<dbReference type="InterPro" id="IPR010877">
    <property type="entry name" value="Phage_Mu_Gp46"/>
</dbReference>
<reference evidence="3" key="1">
    <citation type="journal article" date="2020" name="MBio">
        <title>Horizontal gene transfer to a defensive symbiont with a reduced genome amongst a multipartite beetle microbiome.</title>
        <authorList>
            <person name="Waterworth S.C."/>
            <person name="Florez L.V."/>
            <person name="Rees E.R."/>
            <person name="Hertweck C."/>
            <person name="Kaltenpoth M."/>
            <person name="Kwan J.C."/>
        </authorList>
    </citation>
    <scope>NUCLEOTIDE SEQUENCE [LARGE SCALE GENOMIC DNA]</scope>
</reference>
<dbReference type="EMBL" id="WNDX01000127">
    <property type="protein sequence ID" value="KAF1041323.1"/>
    <property type="molecule type" value="Genomic_DNA"/>
</dbReference>
<dbReference type="AlphaFoldDB" id="A0A7V8FUE1"/>
<dbReference type="Pfam" id="PF07409">
    <property type="entry name" value="GP46"/>
    <property type="match status" value="1"/>
</dbReference>